<keyword evidence="5" id="KW-1185">Reference proteome</keyword>
<dbReference type="GO" id="GO:0008270">
    <property type="term" value="F:zinc ion binding"/>
    <property type="evidence" value="ECO:0007669"/>
    <property type="project" value="UniProtKB-KW"/>
</dbReference>
<dbReference type="SUPFAM" id="SSF57756">
    <property type="entry name" value="Retrovirus zinc finger-like domains"/>
    <property type="match status" value="1"/>
</dbReference>
<dbReference type="GO" id="GO:0003676">
    <property type="term" value="F:nucleic acid binding"/>
    <property type="evidence" value="ECO:0007669"/>
    <property type="project" value="InterPro"/>
</dbReference>
<evidence type="ECO:0000313" key="4">
    <source>
        <dbReference type="EMBL" id="KAK1617119.1"/>
    </source>
</evidence>
<dbReference type="Pfam" id="PF03732">
    <property type="entry name" value="Retrotrans_gag"/>
    <property type="match status" value="1"/>
</dbReference>
<dbReference type="SUPFAM" id="SSF50630">
    <property type="entry name" value="Acid proteases"/>
    <property type="match status" value="1"/>
</dbReference>
<proteinExistence type="predicted"/>
<feature type="compositionally biased region" description="Low complexity" evidence="2">
    <location>
        <begin position="313"/>
        <end position="326"/>
    </location>
</feature>
<dbReference type="AlphaFoldDB" id="A0AAD8VS25"/>
<dbReference type="CDD" id="cd00303">
    <property type="entry name" value="retropepsin_like"/>
    <property type="match status" value="1"/>
</dbReference>
<feature type="compositionally biased region" description="Low complexity" evidence="2">
    <location>
        <begin position="348"/>
        <end position="362"/>
    </location>
</feature>
<name>A0AAD8VS25_LOLMU</name>
<protein>
    <recommendedName>
        <fullName evidence="3">CCHC-type domain-containing protein</fullName>
    </recommendedName>
</protein>
<evidence type="ECO:0000256" key="1">
    <source>
        <dbReference type="PROSITE-ProRule" id="PRU00047"/>
    </source>
</evidence>
<evidence type="ECO:0000256" key="2">
    <source>
        <dbReference type="SAM" id="MobiDB-lite"/>
    </source>
</evidence>
<keyword evidence="1" id="KW-0862">Zinc</keyword>
<dbReference type="InterPro" id="IPR001878">
    <property type="entry name" value="Znf_CCHC"/>
</dbReference>
<dbReference type="InterPro" id="IPR021109">
    <property type="entry name" value="Peptidase_aspartic_dom_sf"/>
</dbReference>
<reference evidence="4" key="1">
    <citation type="submission" date="2023-07" db="EMBL/GenBank/DDBJ databases">
        <title>A chromosome-level genome assembly of Lolium multiflorum.</title>
        <authorList>
            <person name="Chen Y."/>
            <person name="Copetti D."/>
            <person name="Kolliker R."/>
            <person name="Studer B."/>
        </authorList>
    </citation>
    <scope>NUCLEOTIDE SEQUENCE</scope>
    <source>
        <strain evidence="4">02402/16</strain>
        <tissue evidence="4">Leaf</tissue>
    </source>
</reference>
<evidence type="ECO:0000259" key="3">
    <source>
        <dbReference type="PROSITE" id="PS50158"/>
    </source>
</evidence>
<dbReference type="PANTHER" id="PTHR35046:SF9">
    <property type="entry name" value="RNA-DIRECTED DNA POLYMERASE"/>
    <property type="match status" value="1"/>
</dbReference>
<feature type="region of interest" description="Disordered" evidence="2">
    <location>
        <begin position="309"/>
        <end position="362"/>
    </location>
</feature>
<dbReference type="InterPro" id="IPR036875">
    <property type="entry name" value="Znf_CCHC_sf"/>
</dbReference>
<feature type="compositionally biased region" description="Polar residues" evidence="2">
    <location>
        <begin position="331"/>
        <end position="347"/>
    </location>
</feature>
<dbReference type="PANTHER" id="PTHR35046">
    <property type="entry name" value="ZINC KNUCKLE (CCHC-TYPE) FAMILY PROTEIN"/>
    <property type="match status" value="1"/>
</dbReference>
<comment type="caution">
    <text evidence="4">The sequence shown here is derived from an EMBL/GenBank/DDBJ whole genome shotgun (WGS) entry which is preliminary data.</text>
</comment>
<keyword evidence="1" id="KW-0863">Zinc-finger</keyword>
<dbReference type="PROSITE" id="PS50158">
    <property type="entry name" value="ZF_CCHC"/>
    <property type="match status" value="1"/>
</dbReference>
<dbReference type="EMBL" id="JAUUTY010000006">
    <property type="protein sequence ID" value="KAK1617119.1"/>
    <property type="molecule type" value="Genomic_DNA"/>
</dbReference>
<gene>
    <name evidence="4" type="ORF">QYE76_022636</name>
</gene>
<feature type="domain" description="CCHC-type" evidence="3">
    <location>
        <begin position="366"/>
        <end position="381"/>
    </location>
</feature>
<sequence>MKTIIDLIAHMLVMKTLAPTLGVEKYIAMLVHMSDLHKTKSYNKIVTKRIAMPTMGVTTNPKTKVLKINPDEISAATLAMTNVDEESHTMIKMRDPTLSIVNNRDKIFNHILTVNQVKQAFIFNANPMLWLAVEDLLFLLMPQEMKSPLLVDKIFRIHNYSGAKKVAMASLEFEDYANTWWEQVLTLREEKGEPPIDTWEEMKKEMHARFVPTHYMTDLFNKLQKLKQGTKTVEEFYKEMELTMMRANIQESEEQTIARFFNGLTYPIKRIVEFQPYSNMVELVHQASKAERQVIEDIKYSKANTYFSSKLASSTPPTTSTPHTTSVKADASSTPSKKPTIQSRMKQTVSSTASSKASTGPSSVTCFKCGTQGHKSFECKNTKVMITMENGDIETLDEDEYEALVQAAVESEEAYEQESGEDPLLCEHDPSPSLVVTRVLTTQPQAMEDQRCNIFQTRAGIGGKSIKVIIDGGSCHNLASTELCEKLNLTLRKHPHPYHIQWLSDKGNVKIQHTITVTFKIGPYEDTIECDVVPMTVCHMLLGRPWQFDKKAIHDGLSNTYTFKVNDKKLSCADDS</sequence>
<dbReference type="Proteomes" id="UP001231189">
    <property type="component" value="Unassembled WGS sequence"/>
</dbReference>
<dbReference type="Gene3D" id="2.40.70.10">
    <property type="entry name" value="Acid Proteases"/>
    <property type="match status" value="1"/>
</dbReference>
<evidence type="ECO:0000313" key="5">
    <source>
        <dbReference type="Proteomes" id="UP001231189"/>
    </source>
</evidence>
<keyword evidence="1" id="KW-0479">Metal-binding</keyword>
<accession>A0AAD8VS25</accession>
<dbReference type="InterPro" id="IPR005162">
    <property type="entry name" value="Retrotrans_gag_dom"/>
</dbReference>
<organism evidence="4 5">
    <name type="scientific">Lolium multiflorum</name>
    <name type="common">Italian ryegrass</name>
    <name type="synonym">Lolium perenne subsp. multiflorum</name>
    <dbReference type="NCBI Taxonomy" id="4521"/>
    <lineage>
        <taxon>Eukaryota</taxon>
        <taxon>Viridiplantae</taxon>
        <taxon>Streptophyta</taxon>
        <taxon>Embryophyta</taxon>
        <taxon>Tracheophyta</taxon>
        <taxon>Spermatophyta</taxon>
        <taxon>Magnoliopsida</taxon>
        <taxon>Liliopsida</taxon>
        <taxon>Poales</taxon>
        <taxon>Poaceae</taxon>
        <taxon>BOP clade</taxon>
        <taxon>Pooideae</taxon>
        <taxon>Poodae</taxon>
        <taxon>Poeae</taxon>
        <taxon>Poeae Chloroplast Group 2 (Poeae type)</taxon>
        <taxon>Loliodinae</taxon>
        <taxon>Loliinae</taxon>
        <taxon>Lolium</taxon>
    </lineage>
</organism>